<organism evidence="1 2">
    <name type="scientific">Hypoxylon rubiginosum</name>
    <dbReference type="NCBI Taxonomy" id="110542"/>
    <lineage>
        <taxon>Eukaryota</taxon>
        <taxon>Fungi</taxon>
        <taxon>Dikarya</taxon>
        <taxon>Ascomycota</taxon>
        <taxon>Pezizomycotina</taxon>
        <taxon>Sordariomycetes</taxon>
        <taxon>Xylariomycetidae</taxon>
        <taxon>Xylariales</taxon>
        <taxon>Hypoxylaceae</taxon>
        <taxon>Hypoxylon</taxon>
    </lineage>
</organism>
<reference evidence="1 2" key="1">
    <citation type="journal article" date="2022" name="New Phytol.">
        <title>Ecological generalism drives hyperdiversity of secondary metabolite gene clusters in xylarialean endophytes.</title>
        <authorList>
            <person name="Franco M.E.E."/>
            <person name="Wisecaver J.H."/>
            <person name="Arnold A.E."/>
            <person name="Ju Y.M."/>
            <person name="Slot J.C."/>
            <person name="Ahrendt S."/>
            <person name="Moore L.P."/>
            <person name="Eastman K.E."/>
            <person name="Scott K."/>
            <person name="Konkel Z."/>
            <person name="Mondo S.J."/>
            <person name="Kuo A."/>
            <person name="Hayes R.D."/>
            <person name="Haridas S."/>
            <person name="Andreopoulos B."/>
            <person name="Riley R."/>
            <person name="LaButti K."/>
            <person name="Pangilinan J."/>
            <person name="Lipzen A."/>
            <person name="Amirebrahimi M."/>
            <person name="Yan J."/>
            <person name="Adam C."/>
            <person name="Keymanesh K."/>
            <person name="Ng V."/>
            <person name="Louie K."/>
            <person name="Northen T."/>
            <person name="Drula E."/>
            <person name="Henrissat B."/>
            <person name="Hsieh H.M."/>
            <person name="Youens-Clark K."/>
            <person name="Lutzoni F."/>
            <person name="Miadlikowska J."/>
            <person name="Eastwood D.C."/>
            <person name="Hamelin R.C."/>
            <person name="Grigoriev I.V."/>
            <person name="U'Ren J.M."/>
        </authorList>
    </citation>
    <scope>NUCLEOTIDE SEQUENCE [LARGE SCALE GENOMIC DNA]</scope>
    <source>
        <strain evidence="1 2">ER1909</strain>
    </source>
</reference>
<evidence type="ECO:0000313" key="2">
    <source>
        <dbReference type="Proteomes" id="UP001497680"/>
    </source>
</evidence>
<keyword evidence="2" id="KW-1185">Reference proteome</keyword>
<protein>
    <submittedName>
        <fullName evidence="1">Annexin</fullName>
    </submittedName>
</protein>
<proteinExistence type="predicted"/>
<comment type="caution">
    <text evidence="1">The sequence shown here is derived from an EMBL/GenBank/DDBJ whole genome shotgun (WGS) entry which is preliminary data.</text>
</comment>
<accession>A0ACC0D4Q8</accession>
<sequence length="479" mass="53983">MSNRDYSIHSLQGGFLLGQPGQPYSGYEQTPQRAPYYPPGGSPAPRQPLYQQPPCSNYPPQGQPAQYENQPYLPQQLSQGQYGQSPAQYGQPPDAYQSLCANPQASAPYLRPGLQPWSLSQHIQPALPGYGYVVLPTPPSAGYDRSQKAFYDPIDTSADVETIREATKGMGCDETTLIRLLASSKYENPWAMSQLVTDYNKRCDRDLVEHIVSKLRGDLATALVALVRGPLEHDARVLIEALDRTSADEEALMDVLLCRTNADIRAITAEYKRIKGCELIVYIKDNVDDILFRLYSMVLSATRTEDSAPVIPADIHQKVTELQRATEGTTDADTISVAQIFTSSNVVQIRALSEVYLHKYHRSLGEVIKKAFCGNMVDALLYMLWNANDRATFDAQRLRRSMDAWPRKHRLFTNRVVSLYRDRNRLQLAKAAFDHLFLYEATLGTSIQRNLSGFYQDLMLKLIREEDGLEPRDHLLFQA</sequence>
<name>A0ACC0D4Q8_9PEZI</name>
<gene>
    <name evidence="1" type="ORF">F4821DRAFT_277580</name>
</gene>
<dbReference type="EMBL" id="MU394306">
    <property type="protein sequence ID" value="KAI6087656.1"/>
    <property type="molecule type" value="Genomic_DNA"/>
</dbReference>
<evidence type="ECO:0000313" key="1">
    <source>
        <dbReference type="EMBL" id="KAI6087656.1"/>
    </source>
</evidence>
<dbReference type="Proteomes" id="UP001497680">
    <property type="component" value="Unassembled WGS sequence"/>
</dbReference>